<dbReference type="GO" id="GO:0000976">
    <property type="term" value="F:transcription cis-regulatory region binding"/>
    <property type="evidence" value="ECO:0007669"/>
    <property type="project" value="TreeGrafter"/>
</dbReference>
<proteinExistence type="predicted"/>
<accession>A0A560FAB3</accession>
<reference evidence="5 6" key="1">
    <citation type="submission" date="2019-06" db="EMBL/GenBank/DDBJ databases">
        <title>Genomic Encyclopedia of Type Strains, Phase IV (KMG-V): Genome sequencing to study the core and pangenomes of soil and plant-associated prokaryotes.</title>
        <authorList>
            <person name="Whitman W."/>
        </authorList>
    </citation>
    <scope>NUCLEOTIDE SEQUENCE [LARGE SCALE GENOMIC DNA]</scope>
    <source>
        <strain evidence="5 6">BR 11880</strain>
    </source>
</reference>
<dbReference type="RefSeq" id="WP_145751084.1">
    <property type="nucleotide sequence ID" value="NZ_VITN01000010.1"/>
</dbReference>
<feature type="region of interest" description="Disordered" evidence="3">
    <location>
        <begin position="1"/>
        <end position="23"/>
    </location>
</feature>
<dbReference type="PANTHER" id="PTHR30055">
    <property type="entry name" value="HTH-TYPE TRANSCRIPTIONAL REGULATOR RUTR"/>
    <property type="match status" value="1"/>
</dbReference>
<dbReference type="InterPro" id="IPR023772">
    <property type="entry name" value="DNA-bd_HTH_TetR-type_CS"/>
</dbReference>
<evidence type="ECO:0000256" key="2">
    <source>
        <dbReference type="PROSITE-ProRule" id="PRU00335"/>
    </source>
</evidence>
<feature type="domain" description="HTH tetR-type" evidence="4">
    <location>
        <begin position="27"/>
        <end position="87"/>
    </location>
</feature>
<protein>
    <submittedName>
        <fullName evidence="5">TetR family transcriptional regulator</fullName>
    </submittedName>
</protein>
<feature type="DNA-binding region" description="H-T-H motif" evidence="2">
    <location>
        <begin position="50"/>
        <end position="69"/>
    </location>
</feature>
<sequence length="217" mass="23500">MPGNSRPEPISPARPSLRKQPRQARSRALVDVILDATARVLVRDGYAALTTNAVAAVAGVSIGSLYQYFPNKDALVLALRDRHSRRMHVLIMAEVAHWEAAGHDTTLADLMARTLHAAIEAHRLEPALHKVLALEAAHLETHHEGDETDGFLRALLERHAQGPDPEVTVPDLGIATFIVGRMAHALIHAVVLDPPPGADAHALEREAVRAVMAYLTA</sequence>
<evidence type="ECO:0000259" key="4">
    <source>
        <dbReference type="PROSITE" id="PS50977"/>
    </source>
</evidence>
<gene>
    <name evidence="5" type="ORF">FBZ89_110134</name>
</gene>
<evidence type="ECO:0000256" key="1">
    <source>
        <dbReference type="ARBA" id="ARBA00023125"/>
    </source>
</evidence>
<evidence type="ECO:0000313" key="5">
    <source>
        <dbReference type="EMBL" id="TWB18485.1"/>
    </source>
</evidence>
<dbReference type="PROSITE" id="PS50977">
    <property type="entry name" value="HTH_TETR_2"/>
    <property type="match status" value="1"/>
</dbReference>
<dbReference type="Proteomes" id="UP000319859">
    <property type="component" value="Unassembled WGS sequence"/>
</dbReference>
<dbReference type="InterPro" id="IPR041669">
    <property type="entry name" value="TetR_C_15"/>
</dbReference>
<dbReference type="InterPro" id="IPR050109">
    <property type="entry name" value="HTH-type_TetR-like_transc_reg"/>
</dbReference>
<organism evidence="5 6">
    <name type="scientific">Nitrospirillum amazonense</name>
    <dbReference type="NCBI Taxonomy" id="28077"/>
    <lineage>
        <taxon>Bacteria</taxon>
        <taxon>Pseudomonadati</taxon>
        <taxon>Pseudomonadota</taxon>
        <taxon>Alphaproteobacteria</taxon>
        <taxon>Rhodospirillales</taxon>
        <taxon>Azospirillaceae</taxon>
        <taxon>Nitrospirillum</taxon>
    </lineage>
</organism>
<dbReference type="PROSITE" id="PS01081">
    <property type="entry name" value="HTH_TETR_1"/>
    <property type="match status" value="1"/>
</dbReference>
<dbReference type="AlphaFoldDB" id="A0A560FAB3"/>
<dbReference type="PRINTS" id="PR00455">
    <property type="entry name" value="HTHTETR"/>
</dbReference>
<keyword evidence="1 2" id="KW-0238">DNA-binding</keyword>
<dbReference type="Pfam" id="PF17918">
    <property type="entry name" value="TetR_C_15"/>
    <property type="match status" value="1"/>
</dbReference>
<dbReference type="OrthoDB" id="9808189at2"/>
<comment type="caution">
    <text evidence="5">The sequence shown here is derived from an EMBL/GenBank/DDBJ whole genome shotgun (WGS) entry which is preliminary data.</text>
</comment>
<dbReference type="InterPro" id="IPR001647">
    <property type="entry name" value="HTH_TetR"/>
</dbReference>
<dbReference type="PANTHER" id="PTHR30055:SF223">
    <property type="entry name" value="HTH-TYPE TRANSCRIPTIONAL REGULATOR UIDR"/>
    <property type="match status" value="1"/>
</dbReference>
<evidence type="ECO:0000256" key="3">
    <source>
        <dbReference type="SAM" id="MobiDB-lite"/>
    </source>
</evidence>
<dbReference type="Pfam" id="PF00440">
    <property type="entry name" value="TetR_N"/>
    <property type="match status" value="1"/>
</dbReference>
<dbReference type="InterPro" id="IPR009057">
    <property type="entry name" value="Homeodomain-like_sf"/>
</dbReference>
<dbReference type="GO" id="GO:0003700">
    <property type="term" value="F:DNA-binding transcription factor activity"/>
    <property type="evidence" value="ECO:0007669"/>
    <property type="project" value="TreeGrafter"/>
</dbReference>
<name>A0A560FAB3_9PROT</name>
<evidence type="ECO:0000313" key="6">
    <source>
        <dbReference type="Proteomes" id="UP000319859"/>
    </source>
</evidence>
<dbReference type="Gene3D" id="1.10.357.10">
    <property type="entry name" value="Tetracycline Repressor, domain 2"/>
    <property type="match status" value="1"/>
</dbReference>
<dbReference type="EMBL" id="VITN01000010">
    <property type="protein sequence ID" value="TWB18485.1"/>
    <property type="molecule type" value="Genomic_DNA"/>
</dbReference>
<dbReference type="SUPFAM" id="SSF46689">
    <property type="entry name" value="Homeodomain-like"/>
    <property type="match status" value="1"/>
</dbReference>